<feature type="transmembrane region" description="Helical" evidence="1">
    <location>
        <begin position="39"/>
        <end position="71"/>
    </location>
</feature>
<proteinExistence type="predicted"/>
<dbReference type="AlphaFoldDB" id="A0A1K1NVD5"/>
<dbReference type="STRING" id="76595.SAMN05660313_01402"/>
<keyword evidence="1" id="KW-0812">Transmembrane</keyword>
<gene>
    <name evidence="2" type="ORF">SAMN05660313_01402</name>
</gene>
<feature type="transmembrane region" description="Helical" evidence="1">
    <location>
        <begin position="236"/>
        <end position="255"/>
    </location>
</feature>
<dbReference type="RefSeq" id="WP_170854713.1">
    <property type="nucleotide sequence ID" value="NZ_FPIY01000002.1"/>
</dbReference>
<feature type="transmembrane region" description="Helical" evidence="1">
    <location>
        <begin position="296"/>
        <end position="315"/>
    </location>
</feature>
<protein>
    <submittedName>
        <fullName evidence="2">Uncharacterized protein</fullName>
    </submittedName>
</protein>
<reference evidence="3" key="1">
    <citation type="submission" date="2016-11" db="EMBL/GenBank/DDBJ databases">
        <authorList>
            <person name="Varghese N."/>
            <person name="Submissions S."/>
        </authorList>
    </citation>
    <scope>NUCLEOTIDE SEQUENCE [LARGE SCALE GENOMIC DNA]</scope>
    <source>
        <strain evidence="3">DSM 24786</strain>
    </source>
</reference>
<evidence type="ECO:0000313" key="2">
    <source>
        <dbReference type="EMBL" id="SFW39292.1"/>
    </source>
</evidence>
<dbReference type="Proteomes" id="UP000183257">
    <property type="component" value="Unassembled WGS sequence"/>
</dbReference>
<sequence>MTTKKLLLQFLKYFTISCFFYYLFSVVQVIVHFMAEADILINIINTCLLSLSLIDTIILFGLFISTLLFTVYWFQNKLSLIKLLRLGLAMSILFAGILFLVKNTVVPELKIMSYISRYEYALREKLNAEERREMSDDLRRNRLSIMNVLSINKYKDSLQTEMSVKETNIKEFVLNTPDSILESVFPNSYLNKYIQNKPKNTSEFSLFTLNKLKYEVSLHKQLIKEIKLSNWEEAKYYLTIFLTFFFVAYGIVLGFNLKNKHPFVVVIAGIAIYLYSYKVIEMISNNMNGSYNSTEIISNICVIFILFLGLTYRMILLKKQAKKDNATN</sequence>
<feature type="transmembrane region" description="Helical" evidence="1">
    <location>
        <begin position="12"/>
        <end position="33"/>
    </location>
</feature>
<evidence type="ECO:0000313" key="3">
    <source>
        <dbReference type="Proteomes" id="UP000183257"/>
    </source>
</evidence>
<dbReference type="EMBL" id="FPIY01000002">
    <property type="protein sequence ID" value="SFW39292.1"/>
    <property type="molecule type" value="Genomic_DNA"/>
</dbReference>
<keyword evidence="1" id="KW-0472">Membrane</keyword>
<organism evidence="2 3">
    <name type="scientific">Cellulophaga fucicola</name>
    <dbReference type="NCBI Taxonomy" id="76595"/>
    <lineage>
        <taxon>Bacteria</taxon>
        <taxon>Pseudomonadati</taxon>
        <taxon>Bacteroidota</taxon>
        <taxon>Flavobacteriia</taxon>
        <taxon>Flavobacteriales</taxon>
        <taxon>Flavobacteriaceae</taxon>
        <taxon>Cellulophaga</taxon>
    </lineage>
</organism>
<feature type="transmembrane region" description="Helical" evidence="1">
    <location>
        <begin position="262"/>
        <end position="280"/>
    </location>
</feature>
<name>A0A1K1NVD5_9FLAO</name>
<keyword evidence="1" id="KW-1133">Transmembrane helix</keyword>
<accession>A0A1K1NVD5</accession>
<feature type="transmembrane region" description="Helical" evidence="1">
    <location>
        <begin position="83"/>
        <end position="101"/>
    </location>
</feature>
<keyword evidence="3" id="KW-1185">Reference proteome</keyword>
<evidence type="ECO:0000256" key="1">
    <source>
        <dbReference type="SAM" id="Phobius"/>
    </source>
</evidence>